<keyword evidence="1" id="KW-0472">Membrane</keyword>
<dbReference type="AlphaFoldDB" id="A0A1Y2C475"/>
<accession>A0A1Y2C475</accession>
<keyword evidence="1" id="KW-1133">Transmembrane helix</keyword>
<dbReference type="Proteomes" id="UP000193642">
    <property type="component" value="Unassembled WGS sequence"/>
</dbReference>
<reference evidence="2 3" key="1">
    <citation type="submission" date="2016-07" db="EMBL/GenBank/DDBJ databases">
        <title>Pervasive Adenine N6-methylation of Active Genes in Fungi.</title>
        <authorList>
            <consortium name="DOE Joint Genome Institute"/>
            <person name="Mondo S.J."/>
            <person name="Dannebaum R.O."/>
            <person name="Kuo R.C."/>
            <person name="Labutti K."/>
            <person name="Haridas S."/>
            <person name="Kuo A."/>
            <person name="Salamov A."/>
            <person name="Ahrendt S.R."/>
            <person name="Lipzen A."/>
            <person name="Sullivan W."/>
            <person name="Andreopoulos W.B."/>
            <person name="Clum A."/>
            <person name="Lindquist E."/>
            <person name="Daum C."/>
            <person name="Ramamoorthy G.K."/>
            <person name="Gryganskyi A."/>
            <person name="Culley D."/>
            <person name="Magnuson J.K."/>
            <person name="James T.Y."/>
            <person name="O'Malley M.A."/>
            <person name="Stajich J.E."/>
            <person name="Spatafora J.W."/>
            <person name="Visel A."/>
            <person name="Grigoriev I.V."/>
        </authorList>
    </citation>
    <scope>NUCLEOTIDE SEQUENCE [LARGE SCALE GENOMIC DNA]</scope>
    <source>
        <strain evidence="2 3">JEL800</strain>
    </source>
</reference>
<dbReference type="OrthoDB" id="45365at2759"/>
<keyword evidence="1" id="KW-0812">Transmembrane</keyword>
<sequence>MNASPTLSAILFSFLPGFFLIIYVESMFQYTANPVLQEFCQNSVGILSKNPAGIPTGYTTEFPQKVICRNFNRAALSEFRRKLCWISARLFHRIPTEQGLFQFPVSYFGRQPHDKEMEMICIGYIIYFKNQMKSKIRVNLPHQSQLEFGHSENKPEASTKNLKSTVIHTKKTKAHPSPPLTLTF</sequence>
<organism evidence="2 3">
    <name type="scientific">Rhizoclosmatium globosum</name>
    <dbReference type="NCBI Taxonomy" id="329046"/>
    <lineage>
        <taxon>Eukaryota</taxon>
        <taxon>Fungi</taxon>
        <taxon>Fungi incertae sedis</taxon>
        <taxon>Chytridiomycota</taxon>
        <taxon>Chytridiomycota incertae sedis</taxon>
        <taxon>Chytridiomycetes</taxon>
        <taxon>Chytridiales</taxon>
        <taxon>Chytriomycetaceae</taxon>
        <taxon>Rhizoclosmatium</taxon>
    </lineage>
</organism>
<comment type="caution">
    <text evidence="2">The sequence shown here is derived from an EMBL/GenBank/DDBJ whole genome shotgun (WGS) entry which is preliminary data.</text>
</comment>
<dbReference type="EMBL" id="MCGO01000030">
    <property type="protein sequence ID" value="ORY41838.1"/>
    <property type="molecule type" value="Genomic_DNA"/>
</dbReference>
<gene>
    <name evidence="2" type="ORF">BCR33DRAFT_824579</name>
</gene>
<feature type="transmembrane region" description="Helical" evidence="1">
    <location>
        <begin position="6"/>
        <end position="24"/>
    </location>
</feature>
<evidence type="ECO:0000256" key="1">
    <source>
        <dbReference type="SAM" id="Phobius"/>
    </source>
</evidence>
<protein>
    <submittedName>
        <fullName evidence="2">Uncharacterized protein</fullName>
    </submittedName>
</protein>
<name>A0A1Y2C475_9FUNG</name>
<evidence type="ECO:0000313" key="3">
    <source>
        <dbReference type="Proteomes" id="UP000193642"/>
    </source>
</evidence>
<keyword evidence="3" id="KW-1185">Reference proteome</keyword>
<evidence type="ECO:0000313" key="2">
    <source>
        <dbReference type="EMBL" id="ORY41838.1"/>
    </source>
</evidence>
<proteinExistence type="predicted"/>